<organism evidence="3 4">
    <name type="scientific">Corynebacterium freneyi DNF00450</name>
    <dbReference type="NCBI Taxonomy" id="1287475"/>
    <lineage>
        <taxon>Bacteria</taxon>
        <taxon>Bacillati</taxon>
        <taxon>Actinomycetota</taxon>
        <taxon>Actinomycetes</taxon>
        <taxon>Mycobacteriales</taxon>
        <taxon>Corynebacteriaceae</taxon>
        <taxon>Corynebacterium</taxon>
    </lineage>
</organism>
<accession>A0A095Y150</accession>
<proteinExistence type="predicted"/>
<gene>
    <name evidence="3" type="ORF">HMPREF1650_10225</name>
</gene>
<name>A0A095Y150_9CORY</name>
<comment type="caution">
    <text evidence="3">The sequence shown here is derived from an EMBL/GenBank/DDBJ whole genome shotgun (WGS) entry which is preliminary data.</text>
</comment>
<dbReference type="GO" id="GO:0016020">
    <property type="term" value="C:membrane"/>
    <property type="evidence" value="ECO:0007669"/>
    <property type="project" value="InterPro"/>
</dbReference>
<dbReference type="Pfam" id="PF05481">
    <property type="entry name" value="Myco_19_kDa"/>
    <property type="match status" value="1"/>
</dbReference>
<dbReference type="AlphaFoldDB" id="A0A095Y150"/>
<protein>
    <recommendedName>
        <fullName evidence="5">Lipoprotein LpqH</fullName>
    </recommendedName>
</protein>
<evidence type="ECO:0000256" key="1">
    <source>
        <dbReference type="ARBA" id="ARBA00022475"/>
    </source>
</evidence>
<keyword evidence="2" id="KW-0472">Membrane</keyword>
<dbReference type="Proteomes" id="UP000029548">
    <property type="component" value="Unassembled WGS sequence"/>
</dbReference>
<keyword evidence="1" id="KW-1003">Cell membrane</keyword>
<sequence>MSRSFIKYAASAATVLALGTGLVACTGGGEAAEKAPGVDASGNAEWSVTVDGEALEVTDAAVVCAEEGGKMNIAIGSQNTAEASGVSAVLDAESLTVEAVGLGSLESGEALAYAPGVPGNEATATKDGDTYEITGTVTAADMNDPMAGPTEKSFEMKVTCP</sequence>
<dbReference type="EMBL" id="JRNE01000069">
    <property type="protein sequence ID" value="KGF15771.1"/>
    <property type="molecule type" value="Genomic_DNA"/>
</dbReference>
<evidence type="ECO:0008006" key="5">
    <source>
        <dbReference type="Google" id="ProtNLM"/>
    </source>
</evidence>
<dbReference type="InterPro" id="IPR008691">
    <property type="entry name" value="LpqH"/>
</dbReference>
<reference evidence="3 4" key="1">
    <citation type="submission" date="2014-07" db="EMBL/GenBank/DDBJ databases">
        <authorList>
            <person name="McCorrison J."/>
            <person name="Sanka R."/>
            <person name="Torralba M."/>
            <person name="Gillis M."/>
            <person name="Haft D.H."/>
            <person name="Methe B."/>
            <person name="Sutton G."/>
            <person name="Nelson K.E."/>
        </authorList>
    </citation>
    <scope>NUCLEOTIDE SEQUENCE [LARGE SCALE GENOMIC DNA]</scope>
    <source>
        <strain evidence="3 4">DNF00450</strain>
    </source>
</reference>
<dbReference type="PROSITE" id="PS51257">
    <property type="entry name" value="PROKAR_LIPOPROTEIN"/>
    <property type="match status" value="1"/>
</dbReference>
<evidence type="ECO:0000313" key="4">
    <source>
        <dbReference type="Proteomes" id="UP000029548"/>
    </source>
</evidence>
<dbReference type="RefSeq" id="WP_035123051.1">
    <property type="nucleotide sequence ID" value="NZ_JRNE01000069.1"/>
</dbReference>
<dbReference type="eggNOG" id="ENOG502ZGGY">
    <property type="taxonomic scope" value="Bacteria"/>
</dbReference>
<evidence type="ECO:0000313" key="3">
    <source>
        <dbReference type="EMBL" id="KGF15771.1"/>
    </source>
</evidence>
<evidence type="ECO:0000256" key="2">
    <source>
        <dbReference type="ARBA" id="ARBA00023136"/>
    </source>
</evidence>